<dbReference type="InterPro" id="IPR055766">
    <property type="entry name" value="DUF7342"/>
</dbReference>
<comment type="caution">
    <text evidence="1">The sequence shown here is derived from an EMBL/GenBank/DDBJ whole genome shotgun (WGS) entry which is preliminary data.</text>
</comment>
<evidence type="ECO:0000313" key="1">
    <source>
        <dbReference type="EMBL" id="MCL9817798.1"/>
    </source>
</evidence>
<dbReference type="Pfam" id="PF24033">
    <property type="entry name" value="DUF7342"/>
    <property type="match status" value="1"/>
</dbReference>
<reference evidence="1" key="1">
    <citation type="journal article" date="2022" name="Syst. Appl. Microbiol.">
        <title>Natronocalculus amylovorans gen. nov., sp. nov., and Natranaeroarchaeum aerophilus sp. nov., dominant culturable amylolytic natronoarchaea from hypersaline soda lakes in southwestern Siberia.</title>
        <authorList>
            <person name="Sorokin D.Y."/>
            <person name="Elcheninov A.G."/>
            <person name="Khizhniak T.V."/>
            <person name="Koenen M."/>
            <person name="Bale N.J."/>
            <person name="Damste J.S.S."/>
            <person name="Kublanov I.V."/>
        </authorList>
    </citation>
    <scope>NUCLEOTIDE SEQUENCE</scope>
    <source>
        <strain evidence="1">AArc-St2</strain>
    </source>
</reference>
<dbReference type="AlphaFoldDB" id="A0AAE3K981"/>
<dbReference type="Proteomes" id="UP001203207">
    <property type="component" value="Unassembled WGS sequence"/>
</dbReference>
<dbReference type="EMBL" id="JAKRVX010000005">
    <property type="protein sequence ID" value="MCL9817798.1"/>
    <property type="molecule type" value="Genomic_DNA"/>
</dbReference>
<keyword evidence="2" id="KW-1185">Reference proteome</keyword>
<organism evidence="1 2">
    <name type="scientific">Natronocalculus amylovorans</name>
    <dbReference type="NCBI Taxonomy" id="2917812"/>
    <lineage>
        <taxon>Archaea</taxon>
        <taxon>Methanobacteriati</taxon>
        <taxon>Methanobacteriota</taxon>
        <taxon>Stenosarchaea group</taxon>
        <taxon>Halobacteria</taxon>
        <taxon>Halobacteriales</taxon>
        <taxon>Haloferacaceae</taxon>
        <taxon>Natronocalculus</taxon>
    </lineage>
</organism>
<protein>
    <submittedName>
        <fullName evidence="1">ArsR family transcriptional regulator</fullName>
    </submittedName>
</protein>
<proteinExistence type="predicted"/>
<reference evidence="1" key="2">
    <citation type="submission" date="2022-02" db="EMBL/GenBank/DDBJ databases">
        <authorList>
            <person name="Elcheninov A.G."/>
            <person name="Sorokin D.Y."/>
            <person name="Kublanov I.V."/>
        </authorList>
    </citation>
    <scope>NUCLEOTIDE SEQUENCE</scope>
    <source>
        <strain evidence="1">AArc-St2</strain>
    </source>
</reference>
<gene>
    <name evidence="1" type="ORF">AArcSt2_12685</name>
</gene>
<accession>A0AAE3K981</accession>
<sequence length="179" mass="20434">MTELDPKAWEDTYSGRERIRMVVETLDEPATVSDIAESANVAWGTADSELTNLQTKKKVKEHTTDGKTKYGPNPVQILVEEILDLISENTRAELESTLITYKSQIESLQDEYDVKTQSELRDEFVRDDRSTEQLREIRDVVSTWETLEAEISLTKHALQLYEDVSRLSDSTDDNHPVTA</sequence>
<name>A0AAE3K981_9EURY</name>
<dbReference type="RefSeq" id="WP_250585156.1">
    <property type="nucleotide sequence ID" value="NZ_JAKRVX010000005.1"/>
</dbReference>
<evidence type="ECO:0000313" key="2">
    <source>
        <dbReference type="Proteomes" id="UP001203207"/>
    </source>
</evidence>